<name>A0A699KJR3_TANCI</name>
<dbReference type="PANTHER" id="PTHR48475:SF2">
    <property type="entry name" value="RIBONUCLEASE H"/>
    <property type="match status" value="1"/>
</dbReference>
<organism evidence="2">
    <name type="scientific">Tanacetum cinerariifolium</name>
    <name type="common">Dalmatian daisy</name>
    <name type="synonym">Chrysanthemum cinerariifolium</name>
    <dbReference type="NCBI Taxonomy" id="118510"/>
    <lineage>
        <taxon>Eukaryota</taxon>
        <taxon>Viridiplantae</taxon>
        <taxon>Streptophyta</taxon>
        <taxon>Embryophyta</taxon>
        <taxon>Tracheophyta</taxon>
        <taxon>Spermatophyta</taxon>
        <taxon>Magnoliopsida</taxon>
        <taxon>eudicotyledons</taxon>
        <taxon>Gunneridae</taxon>
        <taxon>Pentapetalae</taxon>
        <taxon>asterids</taxon>
        <taxon>campanulids</taxon>
        <taxon>Asterales</taxon>
        <taxon>Asteraceae</taxon>
        <taxon>Asteroideae</taxon>
        <taxon>Anthemideae</taxon>
        <taxon>Anthemidinae</taxon>
        <taxon>Tanacetum</taxon>
    </lineage>
</organism>
<sequence>MCALLQRNLDIFAWEPKHMTGVPRSIIEHKLKIRQGYSPVRQKKRGQAPEHAKAILEEVHKLVDAGATYQRLVDSAFEGQVGRNLEVYVDDLVIKSHNEDDLVRNIEETFRTLRKINMKLNPKKCTFGATEGMFLGYLIEPDGIKPCPEKTKAVIQLPSLRTIKEVQSLNGKLAGLNRFLSKSMDKSLPLFKTLKKCTKKGEFRWTTKAEEAFTQLKQHIATLPTLVAPRRGEELIMYLSATHGAISAVLLTDRNFVQTPVYFVSKALKKTEVNYSAMEKLVLALVFAAKRLRRYFQAHPIVVITDQPIKQVISKPDASGQLQKWSVLQGEHNISYRPCTAVKGRILADFIIKKPDTDVAPPRSKVKLHEPWILFTDGSSCMDGLGAGLILTNPKGMEFTYALRFEFTATNNEAEYEALIAGLRIATRMGARNLEANVDSCLVANHVLGEYVAKEDNMVQYLDKTKSLIQGFDRFTIKQVPRSENKKTDALSKIASTSFAHLSKQVLVEILKNKSISEMEISTVIEEIPDEYGARHEDLNFETVSSIGAHFYNRGSGALDLFRQTTYYERFTWVHAVCTQDHVPL</sequence>
<keyword evidence="2" id="KW-0808">Transferase</keyword>
<dbReference type="InterPro" id="IPR012337">
    <property type="entry name" value="RNaseH-like_sf"/>
</dbReference>
<dbReference type="Gene3D" id="3.30.70.270">
    <property type="match status" value="2"/>
</dbReference>
<dbReference type="Pfam" id="PF00078">
    <property type="entry name" value="RVT_1"/>
    <property type="match status" value="1"/>
</dbReference>
<dbReference type="CDD" id="cd09279">
    <property type="entry name" value="RNase_HI_like"/>
    <property type="match status" value="1"/>
</dbReference>
<evidence type="ECO:0000259" key="1">
    <source>
        <dbReference type="PROSITE" id="PS50879"/>
    </source>
</evidence>
<dbReference type="GO" id="GO:0004523">
    <property type="term" value="F:RNA-DNA hybrid ribonuclease activity"/>
    <property type="evidence" value="ECO:0007669"/>
    <property type="project" value="InterPro"/>
</dbReference>
<dbReference type="InterPro" id="IPR002156">
    <property type="entry name" value="RNaseH_domain"/>
</dbReference>
<gene>
    <name evidence="2" type="ORF">Tci_670404</name>
</gene>
<feature type="domain" description="RNase H type-1" evidence="1">
    <location>
        <begin position="368"/>
        <end position="497"/>
    </location>
</feature>
<accession>A0A699KJR3</accession>
<evidence type="ECO:0000313" key="2">
    <source>
        <dbReference type="EMBL" id="GFA98432.1"/>
    </source>
</evidence>
<dbReference type="EMBL" id="BKCJ010527428">
    <property type="protein sequence ID" value="GFA98432.1"/>
    <property type="molecule type" value="Genomic_DNA"/>
</dbReference>
<dbReference type="Pfam" id="PF13456">
    <property type="entry name" value="RVT_3"/>
    <property type="match status" value="1"/>
</dbReference>
<dbReference type="InterPro" id="IPR041577">
    <property type="entry name" value="RT_RNaseH_2"/>
</dbReference>
<keyword evidence="2" id="KW-0548">Nucleotidyltransferase</keyword>
<dbReference type="SUPFAM" id="SSF53098">
    <property type="entry name" value="Ribonuclease H-like"/>
    <property type="match status" value="1"/>
</dbReference>
<dbReference type="Pfam" id="PF17919">
    <property type="entry name" value="RT_RNaseH_2"/>
    <property type="match status" value="1"/>
</dbReference>
<dbReference type="SUPFAM" id="SSF56672">
    <property type="entry name" value="DNA/RNA polymerases"/>
    <property type="match status" value="1"/>
</dbReference>
<reference evidence="2" key="1">
    <citation type="journal article" date="2019" name="Sci. Rep.">
        <title>Draft genome of Tanacetum cinerariifolium, the natural source of mosquito coil.</title>
        <authorList>
            <person name="Yamashiro T."/>
            <person name="Shiraishi A."/>
            <person name="Satake H."/>
            <person name="Nakayama K."/>
        </authorList>
    </citation>
    <scope>NUCLEOTIDE SEQUENCE</scope>
</reference>
<dbReference type="InterPro" id="IPR043128">
    <property type="entry name" value="Rev_trsase/Diguanyl_cyclase"/>
</dbReference>
<comment type="caution">
    <text evidence="2">The sequence shown here is derived from an EMBL/GenBank/DDBJ whole genome shotgun (WGS) entry which is preliminary data.</text>
</comment>
<dbReference type="InterPro" id="IPR043502">
    <property type="entry name" value="DNA/RNA_pol_sf"/>
</dbReference>
<proteinExistence type="predicted"/>
<dbReference type="AlphaFoldDB" id="A0A699KJR3"/>
<dbReference type="CDD" id="cd01647">
    <property type="entry name" value="RT_LTR"/>
    <property type="match status" value="1"/>
</dbReference>
<dbReference type="Gene3D" id="3.30.420.10">
    <property type="entry name" value="Ribonuclease H-like superfamily/Ribonuclease H"/>
    <property type="match status" value="1"/>
</dbReference>
<keyword evidence="2" id="KW-0695">RNA-directed DNA polymerase</keyword>
<dbReference type="PROSITE" id="PS50879">
    <property type="entry name" value="RNASE_H_1"/>
    <property type="match status" value="1"/>
</dbReference>
<protein>
    <submittedName>
        <fullName evidence="2">Reverse transcriptase domain-containing protein</fullName>
    </submittedName>
</protein>
<dbReference type="Gene3D" id="3.10.20.370">
    <property type="match status" value="1"/>
</dbReference>
<dbReference type="GO" id="GO:0003676">
    <property type="term" value="F:nucleic acid binding"/>
    <property type="evidence" value="ECO:0007669"/>
    <property type="project" value="InterPro"/>
</dbReference>
<dbReference type="GO" id="GO:0003964">
    <property type="term" value="F:RNA-directed DNA polymerase activity"/>
    <property type="evidence" value="ECO:0007669"/>
    <property type="project" value="UniProtKB-KW"/>
</dbReference>
<dbReference type="InterPro" id="IPR036397">
    <property type="entry name" value="RNaseH_sf"/>
</dbReference>
<dbReference type="PANTHER" id="PTHR48475">
    <property type="entry name" value="RIBONUCLEASE H"/>
    <property type="match status" value="1"/>
</dbReference>
<dbReference type="InterPro" id="IPR000477">
    <property type="entry name" value="RT_dom"/>
</dbReference>